<accession>A0A072U0M0</accession>
<proteinExistence type="predicted"/>
<organism evidence="2 4">
    <name type="scientific">Medicago truncatula</name>
    <name type="common">Barrel medic</name>
    <name type="synonym">Medicago tribuloides</name>
    <dbReference type="NCBI Taxonomy" id="3880"/>
    <lineage>
        <taxon>Eukaryota</taxon>
        <taxon>Viridiplantae</taxon>
        <taxon>Streptophyta</taxon>
        <taxon>Embryophyta</taxon>
        <taxon>Tracheophyta</taxon>
        <taxon>Spermatophyta</taxon>
        <taxon>Magnoliopsida</taxon>
        <taxon>eudicotyledons</taxon>
        <taxon>Gunneridae</taxon>
        <taxon>Pentapetalae</taxon>
        <taxon>rosids</taxon>
        <taxon>fabids</taxon>
        <taxon>Fabales</taxon>
        <taxon>Fabaceae</taxon>
        <taxon>Papilionoideae</taxon>
        <taxon>50 kb inversion clade</taxon>
        <taxon>NPAAA clade</taxon>
        <taxon>Hologalegina</taxon>
        <taxon>IRL clade</taxon>
        <taxon>Trifolieae</taxon>
        <taxon>Medicago</taxon>
    </lineage>
</organism>
<dbReference type="EnsemblPlants" id="KEH23227">
    <property type="protein sequence ID" value="KEH23227"/>
    <property type="gene ID" value="MTR_7g070425"/>
</dbReference>
<evidence type="ECO:0000256" key="1">
    <source>
        <dbReference type="SAM" id="Phobius"/>
    </source>
</evidence>
<feature type="transmembrane region" description="Helical" evidence="1">
    <location>
        <begin position="12"/>
        <end position="33"/>
    </location>
</feature>
<dbReference type="AlphaFoldDB" id="A0A072U0M0"/>
<sequence length="71" mass="7917">MTHCSYQQLFQGIFRFSDLGAFTFSMAISVALNAKLTDVIIAKKILINMVGALFGLNQINVNFLDFQVLQS</sequence>
<feature type="transmembrane region" description="Helical" evidence="1">
    <location>
        <begin position="45"/>
        <end position="64"/>
    </location>
</feature>
<reference evidence="2 4" key="2">
    <citation type="journal article" date="2014" name="BMC Genomics">
        <title>An improved genome release (version Mt4.0) for the model legume Medicago truncatula.</title>
        <authorList>
            <person name="Tang H."/>
            <person name="Krishnakumar V."/>
            <person name="Bidwell S."/>
            <person name="Rosen B."/>
            <person name="Chan A."/>
            <person name="Zhou S."/>
            <person name="Gentzbittel L."/>
            <person name="Childs K.L."/>
            <person name="Yandell M."/>
            <person name="Gundlach H."/>
            <person name="Mayer K.F."/>
            <person name="Schwartz D.C."/>
            <person name="Town C.D."/>
        </authorList>
    </citation>
    <scope>GENOME REANNOTATION</scope>
    <source>
        <strain evidence="2">A17</strain>
        <strain evidence="3 4">cv. Jemalong A17</strain>
    </source>
</reference>
<dbReference type="EMBL" id="CM001223">
    <property type="protein sequence ID" value="KEH23227.1"/>
    <property type="molecule type" value="Genomic_DNA"/>
</dbReference>
<keyword evidence="1" id="KW-0472">Membrane</keyword>
<dbReference type="HOGENOM" id="CLU_2743876_0_0_1"/>
<reference evidence="2 4" key="1">
    <citation type="journal article" date="2011" name="Nature">
        <title>The Medicago genome provides insight into the evolution of rhizobial symbioses.</title>
        <authorList>
            <person name="Young N.D."/>
            <person name="Debelle F."/>
            <person name="Oldroyd G.E."/>
            <person name="Geurts R."/>
            <person name="Cannon S.B."/>
            <person name="Udvardi M.K."/>
            <person name="Benedito V.A."/>
            <person name="Mayer K.F."/>
            <person name="Gouzy J."/>
            <person name="Schoof H."/>
            <person name="Van de Peer Y."/>
            <person name="Proost S."/>
            <person name="Cook D.R."/>
            <person name="Meyers B.C."/>
            <person name="Spannagl M."/>
            <person name="Cheung F."/>
            <person name="De Mita S."/>
            <person name="Krishnakumar V."/>
            <person name="Gundlach H."/>
            <person name="Zhou S."/>
            <person name="Mudge J."/>
            <person name="Bharti A.K."/>
            <person name="Murray J.D."/>
            <person name="Naoumkina M.A."/>
            <person name="Rosen B."/>
            <person name="Silverstein K.A."/>
            <person name="Tang H."/>
            <person name="Rombauts S."/>
            <person name="Zhao P.X."/>
            <person name="Zhou P."/>
            <person name="Barbe V."/>
            <person name="Bardou P."/>
            <person name="Bechner M."/>
            <person name="Bellec A."/>
            <person name="Berger A."/>
            <person name="Berges H."/>
            <person name="Bidwell S."/>
            <person name="Bisseling T."/>
            <person name="Choisne N."/>
            <person name="Couloux A."/>
            <person name="Denny R."/>
            <person name="Deshpande S."/>
            <person name="Dai X."/>
            <person name="Doyle J.J."/>
            <person name="Dudez A.M."/>
            <person name="Farmer A.D."/>
            <person name="Fouteau S."/>
            <person name="Franken C."/>
            <person name="Gibelin C."/>
            <person name="Gish J."/>
            <person name="Goldstein S."/>
            <person name="Gonzalez A.J."/>
            <person name="Green P.J."/>
            <person name="Hallab A."/>
            <person name="Hartog M."/>
            <person name="Hua A."/>
            <person name="Humphray S.J."/>
            <person name="Jeong D.H."/>
            <person name="Jing Y."/>
            <person name="Jocker A."/>
            <person name="Kenton S.M."/>
            <person name="Kim D.J."/>
            <person name="Klee K."/>
            <person name="Lai H."/>
            <person name="Lang C."/>
            <person name="Lin S."/>
            <person name="Macmil S.L."/>
            <person name="Magdelenat G."/>
            <person name="Matthews L."/>
            <person name="McCorrison J."/>
            <person name="Monaghan E.L."/>
            <person name="Mun J.H."/>
            <person name="Najar F.Z."/>
            <person name="Nicholson C."/>
            <person name="Noirot C."/>
            <person name="O'Bleness M."/>
            <person name="Paule C.R."/>
            <person name="Poulain J."/>
            <person name="Prion F."/>
            <person name="Qin B."/>
            <person name="Qu C."/>
            <person name="Retzel E.F."/>
            <person name="Riddle C."/>
            <person name="Sallet E."/>
            <person name="Samain S."/>
            <person name="Samson N."/>
            <person name="Sanders I."/>
            <person name="Saurat O."/>
            <person name="Scarpelli C."/>
            <person name="Schiex T."/>
            <person name="Segurens B."/>
            <person name="Severin A.J."/>
            <person name="Sherrier D.J."/>
            <person name="Shi R."/>
            <person name="Sims S."/>
            <person name="Singer S.R."/>
            <person name="Sinharoy S."/>
            <person name="Sterck L."/>
            <person name="Viollet A."/>
            <person name="Wang B.B."/>
            <person name="Wang K."/>
            <person name="Wang M."/>
            <person name="Wang X."/>
            <person name="Warfsmann J."/>
            <person name="Weissenbach J."/>
            <person name="White D.D."/>
            <person name="White J.D."/>
            <person name="Wiley G.B."/>
            <person name="Wincker P."/>
            <person name="Xing Y."/>
            <person name="Yang L."/>
            <person name="Yao Z."/>
            <person name="Ying F."/>
            <person name="Zhai J."/>
            <person name="Zhou L."/>
            <person name="Zuber A."/>
            <person name="Denarie J."/>
            <person name="Dixon R.A."/>
            <person name="May G.D."/>
            <person name="Schwartz D.C."/>
            <person name="Rogers J."/>
            <person name="Quetier F."/>
            <person name="Town C.D."/>
            <person name="Roe B.A."/>
        </authorList>
    </citation>
    <scope>NUCLEOTIDE SEQUENCE [LARGE SCALE GENOMIC DNA]</scope>
    <source>
        <strain evidence="2">A17</strain>
        <strain evidence="3 4">cv. Jemalong A17</strain>
    </source>
</reference>
<evidence type="ECO:0000313" key="2">
    <source>
        <dbReference type="EMBL" id="KEH23227.1"/>
    </source>
</evidence>
<gene>
    <name evidence="2" type="ordered locus">MTR_7g070425</name>
</gene>
<keyword evidence="4" id="KW-1185">Reference proteome</keyword>
<protein>
    <submittedName>
        <fullName evidence="2">Transmembrane protein, putative</fullName>
    </submittedName>
</protein>
<evidence type="ECO:0000313" key="3">
    <source>
        <dbReference type="EnsemblPlants" id="KEH23227"/>
    </source>
</evidence>
<evidence type="ECO:0000313" key="4">
    <source>
        <dbReference type="Proteomes" id="UP000002051"/>
    </source>
</evidence>
<keyword evidence="1" id="KW-1133">Transmembrane helix</keyword>
<dbReference type="Proteomes" id="UP000002051">
    <property type="component" value="Unassembled WGS sequence"/>
</dbReference>
<name>A0A072U0M0_MEDTR</name>
<keyword evidence="1 2" id="KW-0812">Transmembrane</keyword>
<reference evidence="3" key="3">
    <citation type="submission" date="2015-04" db="UniProtKB">
        <authorList>
            <consortium name="EnsemblPlants"/>
        </authorList>
    </citation>
    <scope>IDENTIFICATION</scope>
    <source>
        <strain evidence="3">cv. Jemalong A17</strain>
    </source>
</reference>